<dbReference type="HOGENOM" id="CLU_3015130_0_0_1"/>
<keyword evidence="3" id="KW-1185">Reference proteome</keyword>
<accession>A0A0C3KEF8</accession>
<feature type="region of interest" description="Disordered" evidence="1">
    <location>
        <begin position="25"/>
        <end position="44"/>
    </location>
</feature>
<proteinExistence type="predicted"/>
<dbReference type="InParanoid" id="A0A0C3KEF8"/>
<organism evidence="2 3">
    <name type="scientific">Pisolithus tinctorius Marx 270</name>
    <dbReference type="NCBI Taxonomy" id="870435"/>
    <lineage>
        <taxon>Eukaryota</taxon>
        <taxon>Fungi</taxon>
        <taxon>Dikarya</taxon>
        <taxon>Basidiomycota</taxon>
        <taxon>Agaricomycotina</taxon>
        <taxon>Agaricomycetes</taxon>
        <taxon>Agaricomycetidae</taxon>
        <taxon>Boletales</taxon>
        <taxon>Sclerodermatineae</taxon>
        <taxon>Pisolithaceae</taxon>
        <taxon>Pisolithus</taxon>
    </lineage>
</organism>
<evidence type="ECO:0000313" key="3">
    <source>
        <dbReference type="Proteomes" id="UP000054217"/>
    </source>
</evidence>
<evidence type="ECO:0000313" key="2">
    <source>
        <dbReference type="EMBL" id="KIO07997.1"/>
    </source>
</evidence>
<dbReference type="EMBL" id="KN831958">
    <property type="protein sequence ID" value="KIO07997.1"/>
    <property type="molecule type" value="Genomic_DNA"/>
</dbReference>
<reference evidence="3" key="2">
    <citation type="submission" date="2015-01" db="EMBL/GenBank/DDBJ databases">
        <title>Evolutionary Origins and Diversification of the Mycorrhizal Mutualists.</title>
        <authorList>
            <consortium name="DOE Joint Genome Institute"/>
            <consortium name="Mycorrhizal Genomics Consortium"/>
            <person name="Kohler A."/>
            <person name="Kuo A."/>
            <person name="Nagy L.G."/>
            <person name="Floudas D."/>
            <person name="Copeland A."/>
            <person name="Barry K.W."/>
            <person name="Cichocki N."/>
            <person name="Veneault-Fourrey C."/>
            <person name="LaButti K."/>
            <person name="Lindquist E.A."/>
            <person name="Lipzen A."/>
            <person name="Lundell T."/>
            <person name="Morin E."/>
            <person name="Murat C."/>
            <person name="Riley R."/>
            <person name="Ohm R."/>
            <person name="Sun H."/>
            <person name="Tunlid A."/>
            <person name="Henrissat B."/>
            <person name="Grigoriev I.V."/>
            <person name="Hibbett D.S."/>
            <person name="Martin F."/>
        </authorList>
    </citation>
    <scope>NUCLEOTIDE SEQUENCE [LARGE SCALE GENOMIC DNA]</scope>
    <source>
        <strain evidence="3">Marx 270</strain>
    </source>
</reference>
<dbReference type="Proteomes" id="UP000054217">
    <property type="component" value="Unassembled WGS sequence"/>
</dbReference>
<sequence length="56" mass="6419">MLTAHTTRRSTVLLECVPGNNSRHTLMEYDNSRPTQRSSTWRTQRRTAAVLCPVMS</sequence>
<name>A0A0C3KEF8_PISTI</name>
<gene>
    <name evidence="2" type="ORF">M404DRAFT_997667</name>
</gene>
<reference evidence="2 3" key="1">
    <citation type="submission" date="2014-04" db="EMBL/GenBank/DDBJ databases">
        <authorList>
            <consortium name="DOE Joint Genome Institute"/>
            <person name="Kuo A."/>
            <person name="Kohler A."/>
            <person name="Costa M.D."/>
            <person name="Nagy L.G."/>
            <person name="Floudas D."/>
            <person name="Copeland A."/>
            <person name="Barry K.W."/>
            <person name="Cichocki N."/>
            <person name="Veneault-Fourrey C."/>
            <person name="LaButti K."/>
            <person name="Lindquist E.A."/>
            <person name="Lipzen A."/>
            <person name="Lundell T."/>
            <person name="Morin E."/>
            <person name="Murat C."/>
            <person name="Sun H."/>
            <person name="Tunlid A."/>
            <person name="Henrissat B."/>
            <person name="Grigoriev I.V."/>
            <person name="Hibbett D.S."/>
            <person name="Martin F."/>
            <person name="Nordberg H.P."/>
            <person name="Cantor M.N."/>
            <person name="Hua S.X."/>
        </authorList>
    </citation>
    <scope>NUCLEOTIDE SEQUENCE [LARGE SCALE GENOMIC DNA]</scope>
    <source>
        <strain evidence="2 3">Marx 270</strain>
    </source>
</reference>
<protein>
    <submittedName>
        <fullName evidence="2">Uncharacterized protein</fullName>
    </submittedName>
</protein>
<dbReference type="AlphaFoldDB" id="A0A0C3KEF8"/>
<feature type="compositionally biased region" description="Low complexity" evidence="1">
    <location>
        <begin position="32"/>
        <end position="42"/>
    </location>
</feature>
<evidence type="ECO:0000256" key="1">
    <source>
        <dbReference type="SAM" id="MobiDB-lite"/>
    </source>
</evidence>